<feature type="compositionally biased region" description="Basic residues" evidence="1">
    <location>
        <begin position="66"/>
        <end position="77"/>
    </location>
</feature>
<sequence>MPPRRNKTRNSGESRNNDRESSSRGPSNGGTLTAEQIVQLVASTVEQVLAHQEETHLEPGSQPRLMKLRSYKKKYND</sequence>
<accession>A0A2Z6ZY93</accession>
<evidence type="ECO:0000256" key="1">
    <source>
        <dbReference type="SAM" id="MobiDB-lite"/>
    </source>
</evidence>
<feature type="region of interest" description="Disordered" evidence="1">
    <location>
        <begin position="1"/>
        <end position="33"/>
    </location>
</feature>
<gene>
    <name evidence="2" type="ORF">F511_44156</name>
</gene>
<organism evidence="2 3">
    <name type="scientific">Dorcoceras hygrometricum</name>
    <dbReference type="NCBI Taxonomy" id="472368"/>
    <lineage>
        <taxon>Eukaryota</taxon>
        <taxon>Viridiplantae</taxon>
        <taxon>Streptophyta</taxon>
        <taxon>Embryophyta</taxon>
        <taxon>Tracheophyta</taxon>
        <taxon>Spermatophyta</taxon>
        <taxon>Magnoliopsida</taxon>
        <taxon>eudicotyledons</taxon>
        <taxon>Gunneridae</taxon>
        <taxon>Pentapetalae</taxon>
        <taxon>asterids</taxon>
        <taxon>lamiids</taxon>
        <taxon>Lamiales</taxon>
        <taxon>Gesneriaceae</taxon>
        <taxon>Didymocarpoideae</taxon>
        <taxon>Trichosporeae</taxon>
        <taxon>Loxocarpinae</taxon>
        <taxon>Dorcoceras</taxon>
    </lineage>
</organism>
<dbReference type="AlphaFoldDB" id="A0A2Z6ZY93"/>
<evidence type="ECO:0000313" key="2">
    <source>
        <dbReference type="EMBL" id="KZV14224.1"/>
    </source>
</evidence>
<feature type="compositionally biased region" description="Basic and acidic residues" evidence="1">
    <location>
        <begin position="10"/>
        <end position="22"/>
    </location>
</feature>
<dbReference type="EMBL" id="KV021288">
    <property type="protein sequence ID" value="KZV14224.1"/>
    <property type="molecule type" value="Genomic_DNA"/>
</dbReference>
<name>A0A2Z6ZY93_9LAMI</name>
<dbReference type="Proteomes" id="UP000250235">
    <property type="component" value="Unassembled WGS sequence"/>
</dbReference>
<feature type="region of interest" description="Disordered" evidence="1">
    <location>
        <begin position="53"/>
        <end position="77"/>
    </location>
</feature>
<proteinExistence type="predicted"/>
<keyword evidence="3" id="KW-1185">Reference proteome</keyword>
<reference evidence="2 3" key="1">
    <citation type="journal article" date="2015" name="Proc. Natl. Acad. Sci. U.S.A.">
        <title>The resurrection genome of Boea hygrometrica: A blueprint for survival of dehydration.</title>
        <authorList>
            <person name="Xiao L."/>
            <person name="Yang G."/>
            <person name="Zhang L."/>
            <person name="Yang X."/>
            <person name="Zhao S."/>
            <person name="Ji Z."/>
            <person name="Zhou Q."/>
            <person name="Hu M."/>
            <person name="Wang Y."/>
            <person name="Chen M."/>
            <person name="Xu Y."/>
            <person name="Jin H."/>
            <person name="Xiao X."/>
            <person name="Hu G."/>
            <person name="Bao F."/>
            <person name="Hu Y."/>
            <person name="Wan P."/>
            <person name="Li L."/>
            <person name="Deng X."/>
            <person name="Kuang T."/>
            <person name="Xiang C."/>
            <person name="Zhu J.K."/>
            <person name="Oliver M.J."/>
            <person name="He Y."/>
        </authorList>
    </citation>
    <scope>NUCLEOTIDE SEQUENCE [LARGE SCALE GENOMIC DNA]</scope>
    <source>
        <strain evidence="3">cv. XS01</strain>
    </source>
</reference>
<protein>
    <submittedName>
        <fullName evidence="2">Uncharacterized protein</fullName>
    </submittedName>
</protein>
<evidence type="ECO:0000313" key="3">
    <source>
        <dbReference type="Proteomes" id="UP000250235"/>
    </source>
</evidence>